<comment type="caution">
    <text evidence="1">The sequence shown here is derived from an EMBL/GenBank/DDBJ whole genome shotgun (WGS) entry which is preliminary data.</text>
</comment>
<organism evidence="1 2">
    <name type="scientific">Dermacentor silvarum</name>
    <name type="common">Tick</name>
    <dbReference type="NCBI Taxonomy" id="543639"/>
    <lineage>
        <taxon>Eukaryota</taxon>
        <taxon>Metazoa</taxon>
        <taxon>Ecdysozoa</taxon>
        <taxon>Arthropoda</taxon>
        <taxon>Chelicerata</taxon>
        <taxon>Arachnida</taxon>
        <taxon>Acari</taxon>
        <taxon>Parasitiformes</taxon>
        <taxon>Ixodida</taxon>
        <taxon>Ixodoidea</taxon>
        <taxon>Ixodidae</taxon>
        <taxon>Rhipicephalinae</taxon>
        <taxon>Dermacentor</taxon>
    </lineage>
</organism>
<proteinExistence type="predicted"/>
<evidence type="ECO:0000313" key="1">
    <source>
        <dbReference type="EMBL" id="KAH7954173.1"/>
    </source>
</evidence>
<dbReference type="EMBL" id="CM023473">
    <property type="protein sequence ID" value="KAH7954173.1"/>
    <property type="molecule type" value="Genomic_DNA"/>
</dbReference>
<accession>A0ACB8CY26</accession>
<evidence type="ECO:0000313" key="2">
    <source>
        <dbReference type="Proteomes" id="UP000821865"/>
    </source>
</evidence>
<protein>
    <submittedName>
        <fullName evidence="1">Uncharacterized protein</fullName>
    </submittedName>
</protein>
<gene>
    <name evidence="1" type="ORF">HPB49_016115</name>
</gene>
<sequence>MVGEGSGESPSRAPRFSKAVVRSVTPPRAAAMWLPTALLCAISVIHASTSASVEPGTDVVAKWKAIESNAKSMVQKLISMSYREVLPLIHEAELSSECFISLTSVLRGLQELNTDIVRLM</sequence>
<dbReference type="Proteomes" id="UP000821865">
    <property type="component" value="Chromosome 4"/>
</dbReference>
<name>A0ACB8CY26_DERSI</name>
<keyword evidence="2" id="KW-1185">Reference proteome</keyword>
<reference evidence="1" key="1">
    <citation type="submission" date="2020-05" db="EMBL/GenBank/DDBJ databases">
        <title>Large-scale comparative analyses of tick genomes elucidate their genetic diversity and vector capacities.</title>
        <authorList>
            <person name="Jia N."/>
            <person name="Wang J."/>
            <person name="Shi W."/>
            <person name="Du L."/>
            <person name="Sun Y."/>
            <person name="Zhan W."/>
            <person name="Jiang J."/>
            <person name="Wang Q."/>
            <person name="Zhang B."/>
            <person name="Ji P."/>
            <person name="Sakyi L.B."/>
            <person name="Cui X."/>
            <person name="Yuan T."/>
            <person name="Jiang B."/>
            <person name="Yang W."/>
            <person name="Lam T.T.-Y."/>
            <person name="Chang Q."/>
            <person name="Ding S."/>
            <person name="Wang X."/>
            <person name="Zhu J."/>
            <person name="Ruan X."/>
            <person name="Zhao L."/>
            <person name="Wei J."/>
            <person name="Que T."/>
            <person name="Du C."/>
            <person name="Cheng J."/>
            <person name="Dai P."/>
            <person name="Han X."/>
            <person name="Huang E."/>
            <person name="Gao Y."/>
            <person name="Liu J."/>
            <person name="Shao H."/>
            <person name="Ye R."/>
            <person name="Li L."/>
            <person name="Wei W."/>
            <person name="Wang X."/>
            <person name="Wang C."/>
            <person name="Yang T."/>
            <person name="Huo Q."/>
            <person name="Li W."/>
            <person name="Guo W."/>
            <person name="Chen H."/>
            <person name="Zhou L."/>
            <person name="Ni X."/>
            <person name="Tian J."/>
            <person name="Zhou Y."/>
            <person name="Sheng Y."/>
            <person name="Liu T."/>
            <person name="Pan Y."/>
            <person name="Xia L."/>
            <person name="Li J."/>
            <person name="Zhao F."/>
            <person name="Cao W."/>
        </authorList>
    </citation>
    <scope>NUCLEOTIDE SEQUENCE</scope>
    <source>
        <strain evidence="1">Dsil-2018</strain>
    </source>
</reference>